<dbReference type="EnsemblMetazoa" id="ENSAATROPT006971">
    <property type="protein sequence ID" value="ENSAATROPP006272"/>
    <property type="gene ID" value="ENSAATROPG005676"/>
</dbReference>
<comment type="similarity">
    <text evidence="9">Belongs to the peptidase S1 family. CLIP subfamily.</text>
</comment>
<keyword evidence="8" id="KW-1015">Disulfide bond</keyword>
<dbReference type="PROSITE" id="PS50240">
    <property type="entry name" value="TRYPSIN_DOM"/>
    <property type="match status" value="1"/>
</dbReference>
<dbReference type="FunFam" id="2.40.10.10:FF:000146">
    <property type="entry name" value="Serine protease 53"/>
    <property type="match status" value="1"/>
</dbReference>
<dbReference type="PROSITE" id="PS50835">
    <property type="entry name" value="IG_LIKE"/>
    <property type="match status" value="1"/>
</dbReference>
<comment type="subcellular location">
    <subcellularLocation>
        <location evidence="1">Secreted</location>
    </subcellularLocation>
</comment>
<dbReference type="Gene3D" id="2.60.40.10">
    <property type="entry name" value="Immunoglobulins"/>
    <property type="match status" value="1"/>
</dbReference>
<dbReference type="Gene3D" id="2.60.120.200">
    <property type="match status" value="2"/>
</dbReference>
<keyword evidence="7" id="KW-0865">Zymogen</keyword>
<keyword evidence="3" id="KW-0645">Protease</keyword>
<dbReference type="InterPro" id="IPR003598">
    <property type="entry name" value="Ig_sub2"/>
</dbReference>
<dbReference type="GO" id="GO:0004252">
    <property type="term" value="F:serine-type endopeptidase activity"/>
    <property type="evidence" value="ECO:0007669"/>
    <property type="project" value="InterPro"/>
</dbReference>
<dbReference type="CDD" id="cd00110">
    <property type="entry name" value="LamG"/>
    <property type="match status" value="2"/>
</dbReference>
<dbReference type="SMART" id="SM00409">
    <property type="entry name" value="IG"/>
    <property type="match status" value="1"/>
</dbReference>
<dbReference type="SMART" id="SM00408">
    <property type="entry name" value="IGc2"/>
    <property type="match status" value="1"/>
</dbReference>
<feature type="domain" description="Peptidase S1" evidence="13">
    <location>
        <begin position="60"/>
        <end position="307"/>
    </location>
</feature>
<dbReference type="InterPro" id="IPR001314">
    <property type="entry name" value="Peptidase_S1A"/>
</dbReference>
<name>A0AAG5D4Q4_ANOAO</name>
<dbReference type="AlphaFoldDB" id="A0AAG5D4Q4"/>
<dbReference type="Pfam" id="PF00089">
    <property type="entry name" value="Trypsin"/>
    <property type="match status" value="1"/>
</dbReference>
<evidence type="ECO:0000259" key="12">
    <source>
        <dbReference type="PROSITE" id="PS50025"/>
    </source>
</evidence>
<dbReference type="SUPFAM" id="SSF48726">
    <property type="entry name" value="Immunoglobulin"/>
    <property type="match status" value="1"/>
</dbReference>
<evidence type="ECO:0000256" key="7">
    <source>
        <dbReference type="ARBA" id="ARBA00023145"/>
    </source>
</evidence>
<evidence type="ECO:0000256" key="3">
    <source>
        <dbReference type="ARBA" id="ARBA00022670"/>
    </source>
</evidence>
<organism evidence="15 16">
    <name type="scientific">Anopheles atroparvus</name>
    <name type="common">European mosquito</name>
    <dbReference type="NCBI Taxonomy" id="41427"/>
    <lineage>
        <taxon>Eukaryota</taxon>
        <taxon>Metazoa</taxon>
        <taxon>Ecdysozoa</taxon>
        <taxon>Arthropoda</taxon>
        <taxon>Hexapoda</taxon>
        <taxon>Insecta</taxon>
        <taxon>Pterygota</taxon>
        <taxon>Neoptera</taxon>
        <taxon>Endopterygota</taxon>
        <taxon>Diptera</taxon>
        <taxon>Nematocera</taxon>
        <taxon>Culicoidea</taxon>
        <taxon>Culicidae</taxon>
        <taxon>Anophelinae</taxon>
        <taxon>Anopheles</taxon>
    </lineage>
</organism>
<dbReference type="InterPro" id="IPR003599">
    <property type="entry name" value="Ig_sub"/>
</dbReference>
<feature type="domain" description="Laminin G" evidence="12">
    <location>
        <begin position="444"/>
        <end position="620"/>
    </location>
</feature>
<feature type="domain" description="Ig-like" evidence="14">
    <location>
        <begin position="322"/>
        <end position="430"/>
    </location>
</feature>
<evidence type="ECO:0000313" key="15">
    <source>
        <dbReference type="EnsemblMetazoa" id="ENSAATROPP006272"/>
    </source>
</evidence>
<keyword evidence="4 11" id="KW-0732">Signal</keyword>
<sequence>MDCKLAGPRRAVTWRWTVWMLLIGGLCETASAQSGGQILRKGFDLQKCGVPRVKGIHSRVTHGDLAIEGDWPWHGGLFYLDEYECGCTLINELFVLTASHCVYNSGTGYRVSERILRVKLGMYRLSANASEQMQVHTVQAIISHAKFVPSSHKHDVALLRLNGTVQFTEHIKPVCLDLTESIWVEYLADVLGTVVGWGITEKNRISDELLAAQLPIVRYTDCVERDPTTYGPLIYSGMYCAGILNGTSPCNGDSGGGMYIFRENRWFLRGIVSFASIRSGTNFCDSFSYVVFMNVPYYAKWISTEVDAARESLPKEAESLSPKANVSSRWDSELAGSDDVNGFHSVRMDTHDVKMPLQQQTVRCGQSVTLSCIRASNSVATFRRDVRWYRVENGQMQFLTSKPTLKLHGVRQYQAGEYRCQAAEKSNQLYESGLLLEVSNVPVRFRQAGLHKSYAVYDAPKAADRAATQFSLEMTFKTNETDGLLFHKPPLADVESWSYSLMLERSRLTFRMVPPGQSELVIRSIRLHLVPDRWTTVLISSYDGQGFLALDGQFLLGFEGHLLQHRLDRYYIAGIPQQLTRGISTTGFNGCVSQLMVNEQELQLERDVSEAVGVELCDDCPPEECTDGASANCPVEQNSCINYVCSGGRCGHMDAQSPERTCDLQSDTDVDGLRFQHNSYVSYRSFLSVPLSVELQFRLDSLQDGILFHTAEHRRGYGQFFTILHKAGRIELRFTTDAHLTTIYMESTVPLAMGRWHRLEAGYSNDYVYLQVDDERKVERSVNGKIISTQRQLVVFVGGVRWKGFINRQRDVKKGLDGCIKGLKISGLPVDMVDDMVESANIRSC</sequence>
<dbReference type="GO" id="GO:0005576">
    <property type="term" value="C:extracellular region"/>
    <property type="evidence" value="ECO:0007669"/>
    <property type="project" value="UniProtKB-SubCell"/>
</dbReference>
<dbReference type="SMART" id="SM00020">
    <property type="entry name" value="Tryp_SPc"/>
    <property type="match status" value="1"/>
</dbReference>
<dbReference type="PROSITE" id="PS50025">
    <property type="entry name" value="LAM_G_DOMAIN"/>
    <property type="match status" value="2"/>
</dbReference>
<dbReference type="InterPro" id="IPR009003">
    <property type="entry name" value="Peptidase_S1_PA"/>
</dbReference>
<dbReference type="SUPFAM" id="SSF49899">
    <property type="entry name" value="Concanavalin A-like lectins/glucanases"/>
    <property type="match status" value="2"/>
</dbReference>
<dbReference type="InterPro" id="IPR018114">
    <property type="entry name" value="TRYPSIN_HIS"/>
</dbReference>
<dbReference type="PANTHER" id="PTHR24260:SF136">
    <property type="entry name" value="GH08193P-RELATED"/>
    <property type="match status" value="1"/>
</dbReference>
<evidence type="ECO:0000256" key="1">
    <source>
        <dbReference type="ARBA" id="ARBA00004613"/>
    </source>
</evidence>
<dbReference type="InterPro" id="IPR013783">
    <property type="entry name" value="Ig-like_fold"/>
</dbReference>
<keyword evidence="16" id="KW-1185">Reference proteome</keyword>
<evidence type="ECO:0000256" key="9">
    <source>
        <dbReference type="ARBA" id="ARBA00024195"/>
    </source>
</evidence>
<evidence type="ECO:0000256" key="11">
    <source>
        <dbReference type="SAM" id="SignalP"/>
    </source>
</evidence>
<evidence type="ECO:0000259" key="14">
    <source>
        <dbReference type="PROSITE" id="PS50835"/>
    </source>
</evidence>
<evidence type="ECO:0000256" key="10">
    <source>
        <dbReference type="PROSITE-ProRule" id="PRU00122"/>
    </source>
</evidence>
<dbReference type="SMART" id="SM00282">
    <property type="entry name" value="LamG"/>
    <property type="match status" value="2"/>
</dbReference>
<dbReference type="InterPro" id="IPR013320">
    <property type="entry name" value="ConA-like_dom_sf"/>
</dbReference>
<evidence type="ECO:0000256" key="2">
    <source>
        <dbReference type="ARBA" id="ARBA00022525"/>
    </source>
</evidence>
<reference evidence="15" key="1">
    <citation type="submission" date="2024-04" db="UniProtKB">
        <authorList>
            <consortium name="EnsemblMetazoa"/>
        </authorList>
    </citation>
    <scope>IDENTIFICATION</scope>
    <source>
        <strain evidence="15">EBRO</strain>
    </source>
</reference>
<proteinExistence type="inferred from homology"/>
<evidence type="ECO:0000256" key="8">
    <source>
        <dbReference type="ARBA" id="ARBA00023157"/>
    </source>
</evidence>
<dbReference type="InterPro" id="IPR007110">
    <property type="entry name" value="Ig-like_dom"/>
</dbReference>
<accession>A0AAG5D4Q4</accession>
<dbReference type="InterPro" id="IPR051333">
    <property type="entry name" value="CLIP_Serine_Protease"/>
</dbReference>
<dbReference type="PANTHER" id="PTHR24260">
    <property type="match status" value="1"/>
</dbReference>
<evidence type="ECO:0000256" key="6">
    <source>
        <dbReference type="ARBA" id="ARBA00022825"/>
    </source>
</evidence>
<evidence type="ECO:0008006" key="17">
    <source>
        <dbReference type="Google" id="ProtNLM"/>
    </source>
</evidence>
<evidence type="ECO:0000256" key="5">
    <source>
        <dbReference type="ARBA" id="ARBA00022801"/>
    </source>
</evidence>
<keyword evidence="6" id="KW-0720">Serine protease</keyword>
<dbReference type="InterPro" id="IPR001254">
    <property type="entry name" value="Trypsin_dom"/>
</dbReference>
<keyword evidence="2" id="KW-0964">Secreted</keyword>
<dbReference type="InterPro" id="IPR043504">
    <property type="entry name" value="Peptidase_S1_PA_chymotrypsin"/>
</dbReference>
<comment type="caution">
    <text evidence="10">Lacks conserved residue(s) required for the propagation of feature annotation.</text>
</comment>
<dbReference type="SUPFAM" id="SSF50494">
    <property type="entry name" value="Trypsin-like serine proteases"/>
    <property type="match status" value="1"/>
</dbReference>
<feature type="signal peptide" evidence="11">
    <location>
        <begin position="1"/>
        <end position="32"/>
    </location>
</feature>
<evidence type="ECO:0000313" key="16">
    <source>
        <dbReference type="Proteomes" id="UP000075880"/>
    </source>
</evidence>
<dbReference type="GO" id="GO:0006508">
    <property type="term" value="P:proteolysis"/>
    <property type="evidence" value="ECO:0007669"/>
    <property type="project" value="UniProtKB-KW"/>
</dbReference>
<dbReference type="PROSITE" id="PS00134">
    <property type="entry name" value="TRYPSIN_HIS"/>
    <property type="match status" value="1"/>
</dbReference>
<feature type="domain" description="Laminin G" evidence="12">
    <location>
        <begin position="670"/>
        <end position="845"/>
    </location>
</feature>
<dbReference type="Pfam" id="PF02210">
    <property type="entry name" value="Laminin_G_2"/>
    <property type="match status" value="2"/>
</dbReference>
<dbReference type="InterPro" id="IPR001791">
    <property type="entry name" value="Laminin_G"/>
</dbReference>
<dbReference type="CDD" id="cd00190">
    <property type="entry name" value="Tryp_SPc"/>
    <property type="match status" value="1"/>
</dbReference>
<evidence type="ECO:0000259" key="13">
    <source>
        <dbReference type="PROSITE" id="PS50240"/>
    </source>
</evidence>
<keyword evidence="5" id="KW-0378">Hydrolase</keyword>
<dbReference type="InterPro" id="IPR036179">
    <property type="entry name" value="Ig-like_dom_sf"/>
</dbReference>
<feature type="chain" id="PRO_5042563874" description="Peptidase S1 domain-containing protein" evidence="11">
    <location>
        <begin position="33"/>
        <end position="845"/>
    </location>
</feature>
<dbReference type="Proteomes" id="UP000075880">
    <property type="component" value="Unassembled WGS sequence"/>
</dbReference>
<dbReference type="PRINTS" id="PR00722">
    <property type="entry name" value="CHYMOTRYPSIN"/>
</dbReference>
<protein>
    <recommendedName>
        <fullName evidence="17">Peptidase S1 domain-containing protein</fullName>
    </recommendedName>
</protein>
<dbReference type="Gene3D" id="2.40.10.10">
    <property type="entry name" value="Trypsin-like serine proteases"/>
    <property type="match status" value="1"/>
</dbReference>
<evidence type="ECO:0000256" key="4">
    <source>
        <dbReference type="ARBA" id="ARBA00022729"/>
    </source>
</evidence>